<gene>
    <name evidence="1" type="ORF">CBM2634_A170167</name>
</gene>
<evidence type="ECO:0000313" key="2">
    <source>
        <dbReference type="Proteomes" id="UP000256805"/>
    </source>
</evidence>
<accession>A0A375IWX7</accession>
<evidence type="ECO:0000313" key="1">
    <source>
        <dbReference type="EMBL" id="SPR97437.1"/>
    </source>
</evidence>
<name>A0A375IWX7_9BURK</name>
<sequence>MIRRLAEVKRHFETVCNSGGVQLRQIEVLVERVGEWCGNEKSQREAGFLKLVGGTGIEPVTPAV</sequence>
<dbReference type="Proteomes" id="UP000256805">
    <property type="component" value="Unassembled WGS sequence"/>
</dbReference>
<proteinExistence type="predicted"/>
<dbReference type="EMBL" id="OVTA01000009">
    <property type="protein sequence ID" value="SPR97437.1"/>
    <property type="molecule type" value="Genomic_DNA"/>
</dbReference>
<protein>
    <submittedName>
        <fullName evidence="1">Uncharacterized protein</fullName>
    </submittedName>
</protein>
<organism evidence="1 2">
    <name type="scientific">Cupriavidus taiwanensis</name>
    <dbReference type="NCBI Taxonomy" id="164546"/>
    <lineage>
        <taxon>Bacteria</taxon>
        <taxon>Pseudomonadati</taxon>
        <taxon>Pseudomonadota</taxon>
        <taxon>Betaproteobacteria</taxon>
        <taxon>Burkholderiales</taxon>
        <taxon>Burkholderiaceae</taxon>
        <taxon>Cupriavidus</taxon>
    </lineage>
</organism>
<reference evidence="1 2" key="1">
    <citation type="submission" date="2018-01" db="EMBL/GenBank/DDBJ databases">
        <authorList>
            <person name="Gaut B.S."/>
            <person name="Morton B.R."/>
            <person name="Clegg M.T."/>
            <person name="Duvall M.R."/>
        </authorList>
    </citation>
    <scope>NUCLEOTIDE SEQUENCE [LARGE SCALE GENOMIC DNA]</scope>
    <source>
        <strain evidence="1">Cupriavidus taiwanensis cmp 52</strain>
    </source>
</reference>
<dbReference type="AlphaFoldDB" id="A0A375IWX7"/>